<feature type="compositionally biased region" description="Basic residues" evidence="1">
    <location>
        <begin position="564"/>
        <end position="575"/>
    </location>
</feature>
<feature type="compositionally biased region" description="Basic and acidic residues" evidence="1">
    <location>
        <begin position="721"/>
        <end position="748"/>
    </location>
</feature>
<feature type="compositionally biased region" description="Basic and acidic residues" evidence="1">
    <location>
        <begin position="384"/>
        <end position="395"/>
    </location>
</feature>
<protein>
    <submittedName>
        <fullName evidence="2">Uncharacterized protein</fullName>
    </submittedName>
</protein>
<feature type="compositionally biased region" description="Basic residues" evidence="1">
    <location>
        <begin position="646"/>
        <end position="655"/>
    </location>
</feature>
<evidence type="ECO:0000313" key="2">
    <source>
        <dbReference type="EMBL" id="QRD07159.1"/>
    </source>
</evidence>
<evidence type="ECO:0000256" key="1">
    <source>
        <dbReference type="SAM" id="MobiDB-lite"/>
    </source>
</evidence>
<feature type="compositionally biased region" description="Pro residues" evidence="1">
    <location>
        <begin position="51"/>
        <end position="60"/>
    </location>
</feature>
<accession>A0A7U2IC58</accession>
<feature type="compositionally biased region" description="Low complexity" evidence="1">
    <location>
        <begin position="542"/>
        <end position="559"/>
    </location>
</feature>
<dbReference type="OMA" id="SETRDEY"/>
<dbReference type="Proteomes" id="UP000663193">
    <property type="component" value="Chromosome 22"/>
</dbReference>
<dbReference type="KEGG" id="pno:SNOG_12364"/>
<feature type="compositionally biased region" description="Polar residues" evidence="1">
    <location>
        <begin position="484"/>
        <end position="500"/>
    </location>
</feature>
<gene>
    <name evidence="2" type="ORF">JI435_123640</name>
</gene>
<dbReference type="VEuPathDB" id="FungiDB:JI435_123640"/>
<name>A0A7U2IC58_PHANO</name>
<dbReference type="AlphaFoldDB" id="A0A7U2IC58"/>
<feature type="compositionally biased region" description="Polar residues" evidence="1">
    <location>
        <begin position="1"/>
        <end position="16"/>
    </location>
</feature>
<dbReference type="RefSeq" id="XP_001802586.1">
    <property type="nucleotide sequence ID" value="XM_001802534.1"/>
</dbReference>
<feature type="compositionally biased region" description="Basic and acidic residues" evidence="1">
    <location>
        <begin position="656"/>
        <end position="677"/>
    </location>
</feature>
<feature type="compositionally biased region" description="Basic and acidic residues" evidence="1">
    <location>
        <begin position="473"/>
        <end position="482"/>
    </location>
</feature>
<dbReference type="OrthoDB" id="3693838at2759"/>
<organism evidence="2 3">
    <name type="scientific">Phaeosphaeria nodorum (strain SN15 / ATCC MYA-4574 / FGSC 10173)</name>
    <name type="common">Glume blotch fungus</name>
    <name type="synonym">Parastagonospora nodorum</name>
    <dbReference type="NCBI Taxonomy" id="321614"/>
    <lineage>
        <taxon>Eukaryota</taxon>
        <taxon>Fungi</taxon>
        <taxon>Dikarya</taxon>
        <taxon>Ascomycota</taxon>
        <taxon>Pezizomycotina</taxon>
        <taxon>Dothideomycetes</taxon>
        <taxon>Pleosporomycetidae</taxon>
        <taxon>Pleosporales</taxon>
        <taxon>Pleosporineae</taxon>
        <taxon>Phaeosphaeriaceae</taxon>
        <taxon>Parastagonospora</taxon>
    </lineage>
</organism>
<feature type="compositionally biased region" description="Polar residues" evidence="1">
    <location>
        <begin position="577"/>
        <end position="586"/>
    </location>
</feature>
<reference evidence="3" key="1">
    <citation type="journal article" date="2021" name="BMC Genomics">
        <title>Chromosome-level genome assembly and manually-curated proteome of model necrotroph Parastagonospora nodorum Sn15 reveals a genome-wide trove of candidate effector homologs, and redundancy of virulence-related functions within an accessory chromosome.</title>
        <authorList>
            <person name="Bertazzoni S."/>
            <person name="Jones D.A.B."/>
            <person name="Phan H.T."/>
            <person name="Tan K.-C."/>
            <person name="Hane J.K."/>
        </authorList>
    </citation>
    <scope>NUCLEOTIDE SEQUENCE [LARGE SCALE GENOMIC DNA]</scope>
    <source>
        <strain evidence="3">SN15 / ATCC MYA-4574 / FGSC 10173)</strain>
    </source>
</reference>
<feature type="compositionally biased region" description="Low complexity" evidence="1">
    <location>
        <begin position="504"/>
        <end position="522"/>
    </location>
</feature>
<proteinExistence type="predicted"/>
<keyword evidence="3" id="KW-1185">Reference proteome</keyword>
<feature type="compositionally biased region" description="Basic and acidic residues" evidence="1">
    <location>
        <begin position="692"/>
        <end position="711"/>
    </location>
</feature>
<dbReference type="EMBL" id="CP069044">
    <property type="protein sequence ID" value="QRD07159.1"/>
    <property type="molecule type" value="Genomic_DNA"/>
</dbReference>
<evidence type="ECO:0000313" key="3">
    <source>
        <dbReference type="Proteomes" id="UP000663193"/>
    </source>
</evidence>
<sequence>MPDASTVTTRPTTSEFASPEMDTSKATRTAQDMPSLVAKESATLDLTAPSSPLPLAPPREPVTYRSTATQIKPPQTGAEFVRIYGYEPKMHDIEHKIGLAAIGRYKHLDDIPYGVIHGVPFQPAHSERNPSYNSSGFQIMALGARNMAVAKAKAKAGFTAIKYKNALAKGGEKILTQSKDEEIVHSEQYPSIINVNKDGTAQPGQDLTGRCFWNVFRADIECDDAVKCQQPTAPQVFAARLPQSMLHTHRDAKRRAIPSLEPSSQYDLPDPIVQQDFAGYEYMQEEDLPYAADTDAFVVFKAEHHVSCDPPHEPLSTPVRSRKRKDSSQLSNERDSKRSRLIAPSTSISLGEKHDISARLDKTPPKNPELAPSLPSPTPAALPMKDHLSQERLDAHSNPFPSTREDRRTDAGPRSSSRLIDASRTEHRESKSRGDRTRARSRSPTHGDIEVPGSRKYRDRKDIQGALEATTSLDKRHTEDVRSQAVQLTPTPTTQGYNNETDLSDSLTSSSPPSSRSTLASSYGSNKSTPTCEPHDEQPAQSALATSNSVAANTTNTGSPAPLRRVRRDTVKKHAPQMQQDSTMPQASGAVEQDVGKTHESAAELTQPEQHSPLKAQEQEPQPSKKRALGDVDTDPSEVLQDQQRSKRPKKQLKARKQEPEENLDREKAVEQRDKTLQEGAEASTPSNNAEASKKDEPPAEHTKPSTEQQKRTAQSVVESTKAEIKTEDVKEKVKTDEAKPEMSDTQKKLAARRAMRAAKADGRPYVPPARRINAAGNAPTANQNRVVGNRHHKR</sequence>
<feature type="compositionally biased region" description="Basic and acidic residues" evidence="1">
    <location>
        <begin position="351"/>
        <end position="364"/>
    </location>
</feature>
<feature type="compositionally biased region" description="Basic and acidic residues" evidence="1">
    <location>
        <begin position="421"/>
        <end position="438"/>
    </location>
</feature>
<feature type="region of interest" description="Disordered" evidence="1">
    <location>
        <begin position="307"/>
        <end position="795"/>
    </location>
</feature>
<feature type="region of interest" description="Disordered" evidence="1">
    <location>
        <begin position="1"/>
        <end position="60"/>
    </location>
</feature>